<evidence type="ECO:0000256" key="2">
    <source>
        <dbReference type="ARBA" id="ARBA00023163"/>
    </source>
</evidence>
<evidence type="ECO:0000313" key="6">
    <source>
        <dbReference type="Proteomes" id="UP001165283"/>
    </source>
</evidence>
<keyword evidence="1" id="KW-0805">Transcription regulation</keyword>
<name>A0ABT1A395_9PSEU</name>
<gene>
    <name evidence="5" type="ORF">KDL28_20630</name>
</gene>
<feature type="domain" description="Tetracyclin repressor-like C-terminal" evidence="4">
    <location>
        <begin position="13"/>
        <end position="68"/>
    </location>
</feature>
<dbReference type="Pfam" id="PF16859">
    <property type="entry name" value="TetR_C_11"/>
    <property type="match status" value="1"/>
</dbReference>
<evidence type="ECO:0000259" key="4">
    <source>
        <dbReference type="Pfam" id="PF16859"/>
    </source>
</evidence>
<sequence length="78" mass="7950">MGLCTPASASARSSSRAARRAGGRARRARPGADLDDLVDRLVGPVHYRVLVTGDPVPGEFTDALVAAVLAGLPAGPRS</sequence>
<evidence type="ECO:0000313" key="5">
    <source>
        <dbReference type="EMBL" id="MCO1657467.1"/>
    </source>
</evidence>
<evidence type="ECO:0000256" key="3">
    <source>
        <dbReference type="SAM" id="MobiDB-lite"/>
    </source>
</evidence>
<protein>
    <submittedName>
        <fullName evidence="5">TetR/AcrR family transcriptional regulator C-terminal ligand-binding domain-containing protein</fullName>
    </submittedName>
</protein>
<keyword evidence="6" id="KW-1185">Reference proteome</keyword>
<organism evidence="5 6">
    <name type="scientific">Pseudonocardia humida</name>
    <dbReference type="NCBI Taxonomy" id="2800819"/>
    <lineage>
        <taxon>Bacteria</taxon>
        <taxon>Bacillati</taxon>
        <taxon>Actinomycetota</taxon>
        <taxon>Actinomycetes</taxon>
        <taxon>Pseudonocardiales</taxon>
        <taxon>Pseudonocardiaceae</taxon>
        <taxon>Pseudonocardia</taxon>
    </lineage>
</organism>
<feature type="compositionally biased region" description="Basic residues" evidence="3">
    <location>
        <begin position="17"/>
        <end position="29"/>
    </location>
</feature>
<dbReference type="EMBL" id="JAGSOV010000041">
    <property type="protein sequence ID" value="MCO1657467.1"/>
    <property type="molecule type" value="Genomic_DNA"/>
</dbReference>
<dbReference type="InterPro" id="IPR036271">
    <property type="entry name" value="Tet_transcr_reg_TetR-rel_C_sf"/>
</dbReference>
<dbReference type="InterPro" id="IPR011075">
    <property type="entry name" value="TetR_C"/>
</dbReference>
<dbReference type="Gene3D" id="1.10.357.10">
    <property type="entry name" value="Tetracycline Repressor, domain 2"/>
    <property type="match status" value="1"/>
</dbReference>
<evidence type="ECO:0000256" key="1">
    <source>
        <dbReference type="ARBA" id="ARBA00023015"/>
    </source>
</evidence>
<feature type="compositionally biased region" description="Low complexity" evidence="3">
    <location>
        <begin position="7"/>
        <end position="16"/>
    </location>
</feature>
<feature type="region of interest" description="Disordered" evidence="3">
    <location>
        <begin position="1"/>
        <end position="30"/>
    </location>
</feature>
<accession>A0ABT1A395</accession>
<keyword evidence="2" id="KW-0804">Transcription</keyword>
<comment type="caution">
    <text evidence="5">The sequence shown here is derived from an EMBL/GenBank/DDBJ whole genome shotgun (WGS) entry which is preliminary data.</text>
</comment>
<dbReference type="SUPFAM" id="SSF48498">
    <property type="entry name" value="Tetracyclin repressor-like, C-terminal domain"/>
    <property type="match status" value="1"/>
</dbReference>
<proteinExistence type="predicted"/>
<dbReference type="Proteomes" id="UP001165283">
    <property type="component" value="Unassembled WGS sequence"/>
</dbReference>
<reference evidence="5" key="1">
    <citation type="submission" date="2021-04" db="EMBL/GenBank/DDBJ databases">
        <title>Pseudonocardia sp. nov., isolated from sandy soil of mangrove forest.</title>
        <authorList>
            <person name="Zan Z."/>
            <person name="Huang R."/>
            <person name="Liu W."/>
        </authorList>
    </citation>
    <scope>NUCLEOTIDE SEQUENCE</scope>
    <source>
        <strain evidence="5">S2-4</strain>
    </source>
</reference>